<feature type="domain" description="HTH crp-type" evidence="4">
    <location>
        <begin position="22"/>
        <end position="77"/>
    </location>
</feature>
<dbReference type="Proteomes" id="UP000032431">
    <property type="component" value="Chromosome I"/>
</dbReference>
<dbReference type="SUPFAM" id="SSF46785">
    <property type="entry name" value="Winged helix' DNA-binding domain"/>
    <property type="match status" value="1"/>
</dbReference>
<dbReference type="HOGENOM" id="CLU_036604_13_5_9"/>
<keyword evidence="6" id="KW-1185">Reference proteome</keyword>
<evidence type="ECO:0000259" key="4">
    <source>
        <dbReference type="SMART" id="SM00419"/>
    </source>
</evidence>
<dbReference type="GO" id="GO:0006355">
    <property type="term" value="P:regulation of DNA-templated transcription"/>
    <property type="evidence" value="ECO:0007669"/>
    <property type="project" value="InterPro"/>
</dbReference>
<dbReference type="InterPro" id="IPR036388">
    <property type="entry name" value="WH-like_DNA-bd_sf"/>
</dbReference>
<dbReference type="AlphaFoldDB" id="A0A078KL77"/>
<proteinExistence type="inferred from homology"/>
<dbReference type="Gene3D" id="3.30.420.40">
    <property type="match status" value="2"/>
</dbReference>
<comment type="function">
    <text evidence="1">Transcriptional repressor of xylose-utilizing enzymes.</text>
</comment>
<dbReference type="STRING" id="29343.CCDG5_0118"/>
<dbReference type="PANTHER" id="PTHR18964:SF149">
    <property type="entry name" value="BIFUNCTIONAL UDP-N-ACETYLGLUCOSAMINE 2-EPIMERASE_N-ACETYLMANNOSAMINE KINASE"/>
    <property type="match status" value="1"/>
</dbReference>
<evidence type="ECO:0000256" key="2">
    <source>
        <dbReference type="ARBA" id="ARBA00006479"/>
    </source>
</evidence>
<dbReference type="SMART" id="SM00419">
    <property type="entry name" value="HTH_CRP"/>
    <property type="match status" value="1"/>
</dbReference>
<evidence type="ECO:0000313" key="6">
    <source>
        <dbReference type="Proteomes" id="UP000032431"/>
    </source>
</evidence>
<evidence type="ECO:0000256" key="1">
    <source>
        <dbReference type="ARBA" id="ARBA00002486"/>
    </source>
</evidence>
<dbReference type="InterPro" id="IPR036390">
    <property type="entry name" value="WH_DNA-bd_sf"/>
</dbReference>
<evidence type="ECO:0000313" key="5">
    <source>
        <dbReference type="EMBL" id="CDZ23262.1"/>
    </source>
</evidence>
<dbReference type="Gene3D" id="1.10.10.10">
    <property type="entry name" value="Winged helix-like DNA-binding domain superfamily/Winged helix DNA-binding domain"/>
    <property type="match status" value="1"/>
</dbReference>
<dbReference type="PANTHER" id="PTHR18964">
    <property type="entry name" value="ROK (REPRESSOR, ORF, KINASE) FAMILY"/>
    <property type="match status" value="1"/>
</dbReference>
<dbReference type="InterPro" id="IPR000600">
    <property type="entry name" value="ROK"/>
</dbReference>
<sequence length="400" mass="43067">MEQLLTGSFELIKNLNTACILNKIRVEKAISRAEIARGTGLTPATVSNITSELIDLGLIEETERGESNGGRKPVLISIKKDTCYFGGICLNSDTVTAAVSNIEAETLSVFKAPINGASPEEVVSLAVKLLMQAKEKANVKNLVGIGVSTHGLVNSDEGVMVFAPNLGWSNVKIGEMLNKSTGLPVFVENDVRSMALAESWCGLACGVSDFVYLYIGPGIGGSIVNNNQVFKGPGLFAGEFGHVTIEPDGPLCSCGNRGCLQALASEKAVLKRYKKRKADQRITPHVNNFEELLQSVQAGDSDAKEEILQSIRYIGIEVGNIINTLSPKLIVLNGRITRLAKMFMPVLEEEIKNRSIKYSGSDVKIAFSQLGDEAAIKGAAANVIRKLFESPRKFLNPIIK</sequence>
<dbReference type="CDD" id="cd24076">
    <property type="entry name" value="ASKHA_ATPase_ROK_BsXylR-like"/>
    <property type="match status" value="1"/>
</dbReference>
<dbReference type="InterPro" id="IPR043129">
    <property type="entry name" value="ATPase_NBD"/>
</dbReference>
<keyword evidence="3" id="KW-0859">Xylose metabolism</keyword>
<dbReference type="KEGG" id="ccel:CCDG5_0118"/>
<dbReference type="PATRIC" id="fig|29343.3.peg.120"/>
<dbReference type="SUPFAM" id="SSF53067">
    <property type="entry name" value="Actin-like ATPase domain"/>
    <property type="match status" value="1"/>
</dbReference>
<dbReference type="GO" id="GO:0042732">
    <property type="term" value="P:D-xylose metabolic process"/>
    <property type="evidence" value="ECO:0007669"/>
    <property type="project" value="UniProtKB-KW"/>
</dbReference>
<name>A0A078KL77_9FIRM</name>
<reference evidence="6" key="1">
    <citation type="submission" date="2014-07" db="EMBL/GenBank/DDBJ databases">
        <authorList>
            <person name="Wibberg D."/>
        </authorList>
    </citation>
    <scope>NUCLEOTIDE SEQUENCE [LARGE SCALE GENOMIC DNA]</scope>
    <source>
        <strain evidence="6">DG5</strain>
    </source>
</reference>
<dbReference type="InterPro" id="IPR005471">
    <property type="entry name" value="Tscrpt_reg_IclR_N"/>
</dbReference>
<comment type="similarity">
    <text evidence="2">Belongs to the ROK (NagC/XylR) family.</text>
</comment>
<dbReference type="OrthoDB" id="9810372at2"/>
<accession>A0A078KL77</accession>
<keyword evidence="3" id="KW-0119">Carbohydrate metabolism</keyword>
<dbReference type="EMBL" id="LM995447">
    <property type="protein sequence ID" value="CDZ23262.1"/>
    <property type="molecule type" value="Genomic_DNA"/>
</dbReference>
<organism evidence="5 6">
    <name type="scientific">[Clostridium] cellulosi</name>
    <dbReference type="NCBI Taxonomy" id="29343"/>
    <lineage>
        <taxon>Bacteria</taxon>
        <taxon>Bacillati</taxon>
        <taxon>Bacillota</taxon>
        <taxon>Clostridia</taxon>
        <taxon>Eubacteriales</taxon>
        <taxon>Oscillospiraceae</taxon>
        <taxon>Oscillospiraceae incertae sedis</taxon>
    </lineage>
</organism>
<dbReference type="Pfam" id="PF00480">
    <property type="entry name" value="ROK"/>
    <property type="match status" value="1"/>
</dbReference>
<dbReference type="GO" id="GO:0003677">
    <property type="term" value="F:DNA binding"/>
    <property type="evidence" value="ECO:0007669"/>
    <property type="project" value="InterPro"/>
</dbReference>
<evidence type="ECO:0000256" key="3">
    <source>
        <dbReference type="ARBA" id="ARBA00022629"/>
    </source>
</evidence>
<dbReference type="Pfam" id="PF09339">
    <property type="entry name" value="HTH_IclR"/>
    <property type="match status" value="1"/>
</dbReference>
<dbReference type="InterPro" id="IPR012318">
    <property type="entry name" value="HTH_CRP"/>
</dbReference>
<protein>
    <recommendedName>
        <fullName evidence="4">HTH crp-type domain-containing protein</fullName>
    </recommendedName>
</protein>
<gene>
    <name evidence="5" type="ORF">CCDG5_0118</name>
</gene>